<protein>
    <submittedName>
        <fullName evidence="1">Uncharacterized protein</fullName>
    </submittedName>
</protein>
<evidence type="ECO:0000313" key="1">
    <source>
        <dbReference type="EMBL" id="GGN43365.1"/>
    </source>
</evidence>
<keyword evidence="2" id="KW-1185">Reference proteome</keyword>
<dbReference type="Pfam" id="PF20089">
    <property type="entry name" value="DUF6481"/>
    <property type="match status" value="1"/>
</dbReference>
<dbReference type="InterPro" id="IPR045510">
    <property type="entry name" value="DUF6481"/>
</dbReference>
<dbReference type="Proteomes" id="UP000605099">
    <property type="component" value="Unassembled WGS sequence"/>
</dbReference>
<accession>A0ABQ2JC01</accession>
<gene>
    <name evidence="1" type="ORF">GCM10011349_07380</name>
</gene>
<dbReference type="EMBL" id="BMLK01000003">
    <property type="protein sequence ID" value="GGN43365.1"/>
    <property type="molecule type" value="Genomic_DNA"/>
</dbReference>
<comment type="caution">
    <text evidence="1">The sequence shown here is derived from an EMBL/GenBank/DDBJ whole genome shotgun (WGS) entry which is preliminary data.</text>
</comment>
<sequence length="112" mass="11944">MPSYKAPSFQDRIAAAGSAKQKALDALRAKPPVDAATMAERRLVQEARDRALAAKRAARIEAIAMAKAEKAERKATAEAAAELKAARLAPASAAEMKAARDARYAARKARKK</sequence>
<reference evidence="2" key="1">
    <citation type="journal article" date="2019" name="Int. J. Syst. Evol. Microbiol.">
        <title>The Global Catalogue of Microorganisms (GCM) 10K type strain sequencing project: providing services to taxonomists for standard genome sequencing and annotation.</title>
        <authorList>
            <consortium name="The Broad Institute Genomics Platform"/>
            <consortium name="The Broad Institute Genome Sequencing Center for Infectious Disease"/>
            <person name="Wu L."/>
            <person name="Ma J."/>
        </authorList>
    </citation>
    <scope>NUCLEOTIDE SEQUENCE [LARGE SCALE GENOMIC DNA]</scope>
    <source>
        <strain evidence="2">CGMCC 1.6784</strain>
    </source>
</reference>
<proteinExistence type="predicted"/>
<name>A0ABQ2JC01_9SPHN</name>
<evidence type="ECO:0000313" key="2">
    <source>
        <dbReference type="Proteomes" id="UP000605099"/>
    </source>
</evidence>
<dbReference type="RefSeq" id="WP_188818340.1">
    <property type="nucleotide sequence ID" value="NZ_BMLK01000003.1"/>
</dbReference>
<organism evidence="1 2">
    <name type="scientific">Novosphingobium indicum</name>
    <dbReference type="NCBI Taxonomy" id="462949"/>
    <lineage>
        <taxon>Bacteria</taxon>
        <taxon>Pseudomonadati</taxon>
        <taxon>Pseudomonadota</taxon>
        <taxon>Alphaproteobacteria</taxon>
        <taxon>Sphingomonadales</taxon>
        <taxon>Sphingomonadaceae</taxon>
        <taxon>Novosphingobium</taxon>
    </lineage>
</organism>